<name>A0A239KGX9_9ACTN</name>
<dbReference type="InterPro" id="IPR036388">
    <property type="entry name" value="WH-like_DNA-bd_sf"/>
</dbReference>
<sequence>MPSPTPTQQPLTRDEEAVVRALGRVILVIPRVMDADLMREQRLPFSEYGTLMHLSEAPHRRMRMSELAAAGDLSLSGMTRVVTRLEAQGLVKRVKCAEDARGLNAVLTDDGLARLEQAWPTHLDSVRRHIIDHLDGLDLVQLARALERFATAVEDPREPSASGDASE</sequence>
<reference evidence="2 3" key="1">
    <citation type="submission" date="2017-06" db="EMBL/GenBank/DDBJ databases">
        <authorList>
            <person name="Kim H.J."/>
            <person name="Triplett B.A."/>
        </authorList>
    </citation>
    <scope>NUCLEOTIDE SEQUENCE [LARGE SCALE GENOMIC DNA]</scope>
    <source>
        <strain evidence="2 3">CGMCC 4.2132</strain>
    </source>
</reference>
<proteinExistence type="predicted"/>
<dbReference type="SMART" id="SM00347">
    <property type="entry name" value="HTH_MARR"/>
    <property type="match status" value="1"/>
</dbReference>
<dbReference type="GO" id="GO:0003700">
    <property type="term" value="F:DNA-binding transcription factor activity"/>
    <property type="evidence" value="ECO:0007669"/>
    <property type="project" value="InterPro"/>
</dbReference>
<dbReference type="EMBL" id="FZOD01000027">
    <property type="protein sequence ID" value="SNT16952.1"/>
    <property type="molecule type" value="Genomic_DNA"/>
</dbReference>
<dbReference type="RefSeq" id="WP_089209796.1">
    <property type="nucleotide sequence ID" value="NZ_FZOD01000027.1"/>
</dbReference>
<feature type="domain" description="HTH marR-type" evidence="1">
    <location>
        <begin position="8"/>
        <end position="151"/>
    </location>
</feature>
<evidence type="ECO:0000313" key="3">
    <source>
        <dbReference type="Proteomes" id="UP000198282"/>
    </source>
</evidence>
<evidence type="ECO:0000313" key="2">
    <source>
        <dbReference type="EMBL" id="SNT16952.1"/>
    </source>
</evidence>
<protein>
    <submittedName>
        <fullName evidence="2">Transcriptional regulator, MarR family</fullName>
    </submittedName>
</protein>
<dbReference type="InterPro" id="IPR039422">
    <property type="entry name" value="MarR/SlyA-like"/>
</dbReference>
<dbReference type="InterPro" id="IPR000835">
    <property type="entry name" value="HTH_MarR-typ"/>
</dbReference>
<dbReference type="AlphaFoldDB" id="A0A239KGX9"/>
<dbReference type="GO" id="GO:0006950">
    <property type="term" value="P:response to stress"/>
    <property type="evidence" value="ECO:0007669"/>
    <property type="project" value="TreeGrafter"/>
</dbReference>
<keyword evidence="3" id="KW-1185">Reference proteome</keyword>
<organism evidence="2 3">
    <name type="scientific">Streptosporangium subroseum</name>
    <dbReference type="NCBI Taxonomy" id="106412"/>
    <lineage>
        <taxon>Bacteria</taxon>
        <taxon>Bacillati</taxon>
        <taxon>Actinomycetota</taxon>
        <taxon>Actinomycetes</taxon>
        <taxon>Streptosporangiales</taxon>
        <taxon>Streptosporangiaceae</taxon>
        <taxon>Streptosporangium</taxon>
    </lineage>
</organism>
<accession>A0A239KGX9</accession>
<dbReference type="InterPro" id="IPR036390">
    <property type="entry name" value="WH_DNA-bd_sf"/>
</dbReference>
<dbReference type="OrthoDB" id="5432081at2"/>
<evidence type="ECO:0000259" key="1">
    <source>
        <dbReference type="PROSITE" id="PS50995"/>
    </source>
</evidence>
<dbReference type="PANTHER" id="PTHR33164">
    <property type="entry name" value="TRANSCRIPTIONAL REGULATOR, MARR FAMILY"/>
    <property type="match status" value="1"/>
</dbReference>
<dbReference type="Proteomes" id="UP000198282">
    <property type="component" value="Unassembled WGS sequence"/>
</dbReference>
<dbReference type="Pfam" id="PF12802">
    <property type="entry name" value="MarR_2"/>
    <property type="match status" value="1"/>
</dbReference>
<dbReference type="Gene3D" id="1.10.10.10">
    <property type="entry name" value="Winged helix-like DNA-binding domain superfamily/Winged helix DNA-binding domain"/>
    <property type="match status" value="1"/>
</dbReference>
<gene>
    <name evidence="2" type="ORF">SAMN05216276_102715</name>
</gene>
<dbReference type="PANTHER" id="PTHR33164:SF99">
    <property type="entry name" value="MARR FAMILY REGULATORY PROTEIN"/>
    <property type="match status" value="1"/>
</dbReference>
<dbReference type="PROSITE" id="PS50995">
    <property type="entry name" value="HTH_MARR_2"/>
    <property type="match status" value="1"/>
</dbReference>
<dbReference type="SUPFAM" id="SSF46785">
    <property type="entry name" value="Winged helix' DNA-binding domain"/>
    <property type="match status" value="1"/>
</dbReference>